<keyword evidence="1" id="KW-0732">Signal</keyword>
<sequence length="661" mass="75796">MPKLNSKFLSVLLSSVVFLVFGCKAQKLADTIKYNHQDLFGPINWPVPANQVRSANGSPGPQYWQNKVDYNIHAILSEKDTSINSKVVITYTNNSPDKLDYLWLQLDQNLFKPDSRGAAATPIAGDRFDVKGFSRGGYHIASVTITYKNKSYTVKPVITDARMQLRLNEPVNANGDKIQIEINYDFAIPLYGADRMGRLKTRNGYIYEVAQWYPRMCVYDDVEGWNTLPYMGLGEFYCEYGNFDYFITAPADMLVFGSGDLQNPAEVLTKTQISRLETARKSDQTVMIVDKDEIGKPETHLKQNGTLIWHFNMKNSRDVAWAASKAFMWDAAKVNLPSGRKAISQSAYPVESSGNNSWGRSTEYLKNSIEIYSKAYIEYPWNSAVSISGVALGMEYPGIIFCLNNLKNENLWGDVTHEIGHNWFPMIVGSNERKFMWQDEGFNTFINQYASEQFNNGEYYHPANRPSKVITRAMQNNQDPLMTPPEAMNMNDYGLYYIKTSLCLDMLRNVVLGPDRFDYAFHTYINRWALKHPQPYDFFRTMNDASGEDLNWFWKEWFFTTWKLDQVVTDVKYVLGTPSKGSLITIENREKIAMPVDLQITQENGKVENLHLPVEIWQRGGTWTFKYPSVSRIQSVVIDPDLQLPDINRSNNNFSDKRSTK</sequence>
<dbReference type="Proteomes" id="UP000462014">
    <property type="component" value="Unassembled WGS sequence"/>
</dbReference>
<name>A0A7K1SXU3_9SPHI</name>
<feature type="signal peptide" evidence="1">
    <location>
        <begin position="1"/>
        <end position="29"/>
    </location>
</feature>
<gene>
    <name evidence="3" type="ORF">GO621_11475</name>
</gene>
<evidence type="ECO:0000256" key="1">
    <source>
        <dbReference type="SAM" id="SignalP"/>
    </source>
</evidence>
<comment type="caution">
    <text evidence="3">The sequence shown here is derived from an EMBL/GenBank/DDBJ whole genome shotgun (WGS) entry which is preliminary data.</text>
</comment>
<dbReference type="AlphaFoldDB" id="A0A7K1SXU3"/>
<feature type="chain" id="PRO_5029471767" evidence="1">
    <location>
        <begin position="30"/>
        <end position="661"/>
    </location>
</feature>
<evidence type="ECO:0000313" key="3">
    <source>
        <dbReference type="EMBL" id="MVN22151.1"/>
    </source>
</evidence>
<dbReference type="InterPro" id="IPR027268">
    <property type="entry name" value="Peptidase_M4/M1_CTD_sf"/>
</dbReference>
<proteinExistence type="predicted"/>
<dbReference type="EMBL" id="WPIK01000009">
    <property type="protein sequence ID" value="MVN22151.1"/>
    <property type="molecule type" value="Genomic_DNA"/>
</dbReference>
<evidence type="ECO:0000313" key="4">
    <source>
        <dbReference type="Proteomes" id="UP000462014"/>
    </source>
</evidence>
<evidence type="ECO:0000259" key="2">
    <source>
        <dbReference type="Pfam" id="PF01433"/>
    </source>
</evidence>
<dbReference type="GO" id="GO:0008237">
    <property type="term" value="F:metallopeptidase activity"/>
    <property type="evidence" value="ECO:0007669"/>
    <property type="project" value="InterPro"/>
</dbReference>
<dbReference type="Gene3D" id="1.10.390.10">
    <property type="entry name" value="Neutral Protease Domain 2"/>
    <property type="match status" value="1"/>
</dbReference>
<dbReference type="GO" id="GO:0008270">
    <property type="term" value="F:zinc ion binding"/>
    <property type="evidence" value="ECO:0007669"/>
    <property type="project" value="InterPro"/>
</dbReference>
<protein>
    <submittedName>
        <fullName evidence="3">M1 family peptidase</fullName>
    </submittedName>
</protein>
<dbReference type="InterPro" id="IPR014782">
    <property type="entry name" value="Peptidase_M1_dom"/>
</dbReference>
<dbReference type="CDD" id="cd09604">
    <property type="entry name" value="M1_APN_like"/>
    <property type="match status" value="1"/>
</dbReference>
<organism evidence="3 4">
    <name type="scientific">Mucilaginibacter arboris</name>
    <dbReference type="NCBI Taxonomy" id="2682090"/>
    <lineage>
        <taxon>Bacteria</taxon>
        <taxon>Pseudomonadati</taxon>
        <taxon>Bacteroidota</taxon>
        <taxon>Sphingobacteriia</taxon>
        <taxon>Sphingobacteriales</taxon>
        <taxon>Sphingobacteriaceae</taxon>
        <taxon>Mucilaginibacter</taxon>
    </lineage>
</organism>
<dbReference type="PROSITE" id="PS51257">
    <property type="entry name" value="PROKAR_LIPOPROTEIN"/>
    <property type="match status" value="1"/>
</dbReference>
<dbReference type="Pfam" id="PF01433">
    <property type="entry name" value="Peptidase_M1"/>
    <property type="match status" value="1"/>
</dbReference>
<dbReference type="SUPFAM" id="SSF55486">
    <property type="entry name" value="Metalloproteases ('zincins'), catalytic domain"/>
    <property type="match status" value="1"/>
</dbReference>
<dbReference type="RefSeq" id="WP_157567120.1">
    <property type="nucleotide sequence ID" value="NZ_WPIK01000009.1"/>
</dbReference>
<accession>A0A7K1SXU3</accession>
<feature type="domain" description="Peptidase M1 membrane alanine aminopeptidase" evidence="2">
    <location>
        <begin position="409"/>
        <end position="557"/>
    </location>
</feature>
<keyword evidence="4" id="KW-1185">Reference proteome</keyword>
<reference evidence="3 4" key="1">
    <citation type="submission" date="2019-12" db="EMBL/GenBank/DDBJ databases">
        <title>Mucilaginibacter sp. HMF7410 genome sequencing and assembly.</title>
        <authorList>
            <person name="Kang H."/>
            <person name="Cha I."/>
            <person name="Kim H."/>
            <person name="Joh K."/>
        </authorList>
    </citation>
    <scope>NUCLEOTIDE SEQUENCE [LARGE SCALE GENOMIC DNA]</scope>
    <source>
        <strain evidence="3 4">HMF7410</strain>
    </source>
</reference>